<dbReference type="EMBL" id="VNIQ01000008">
    <property type="protein sequence ID" value="TYQ01209.1"/>
    <property type="molecule type" value="Genomic_DNA"/>
</dbReference>
<evidence type="ECO:0008006" key="2">
    <source>
        <dbReference type="Google" id="ProtNLM"/>
    </source>
</evidence>
<dbReference type="InterPro" id="IPR023393">
    <property type="entry name" value="START-like_dom_sf"/>
</dbReference>
<dbReference type="PANTHER" id="PTHR38588:SF1">
    <property type="entry name" value="BLL0334 PROTEIN"/>
    <property type="match status" value="1"/>
</dbReference>
<organism evidence="1">
    <name type="scientific">Nocardia globerula</name>
    <dbReference type="NCBI Taxonomy" id="1818"/>
    <lineage>
        <taxon>Bacteria</taxon>
        <taxon>Bacillati</taxon>
        <taxon>Actinomycetota</taxon>
        <taxon>Actinomycetes</taxon>
        <taxon>Mycobacteriales</taxon>
        <taxon>Nocardiaceae</taxon>
        <taxon>Nocardia</taxon>
    </lineage>
</organism>
<comment type="caution">
    <text evidence="1">The sequence shown here is derived from an EMBL/GenBank/DDBJ whole genome shotgun (WGS) entry which is preliminary data.</text>
</comment>
<dbReference type="AlphaFoldDB" id="A0A652YIY8"/>
<dbReference type="InterPro" id="IPR010419">
    <property type="entry name" value="CO_DH_gsu"/>
</dbReference>
<gene>
    <name evidence="1" type="ORF">FNL38_10863</name>
</gene>
<dbReference type="PANTHER" id="PTHR38588">
    <property type="entry name" value="BLL0334 PROTEIN"/>
    <property type="match status" value="1"/>
</dbReference>
<evidence type="ECO:0000313" key="1">
    <source>
        <dbReference type="EMBL" id="TYQ01209.1"/>
    </source>
</evidence>
<sequence length="196" mass="20815">MKIAHEFTVTAPVEEAWTTLTDLEGIAPLLPGAQMTGREGDDFLGTVTVKVGPVLSEFAGRATFVERDEETHRAVINARGRDKRGSGNASATITAQLHPEGAQTRVSVDTDVKIVGKLAQFGSSMITQVSEKLMGEFAESLEEKLAGPAQAVETPNAEPLDLVELAGGSVAKRVLPLLVAVAAAIVVFVLLRRRSR</sequence>
<protein>
    <recommendedName>
        <fullName evidence="2">Carbon monoxide dehydrogenase subunit G</fullName>
    </recommendedName>
</protein>
<proteinExistence type="predicted"/>
<accession>A0A652YIY8</accession>
<reference evidence="1" key="1">
    <citation type="submission" date="2019-07" db="EMBL/GenBank/DDBJ databases">
        <title>Genomic Encyclopedia of Type Strains, Phase IV (KMG-IV): sequencing the most valuable type-strain genomes for metagenomic binning, comparative biology and taxonomic classification.</title>
        <authorList>
            <person name="Goeker M."/>
        </authorList>
    </citation>
    <scope>NUCLEOTIDE SEQUENCE</scope>
    <source>
        <strain evidence="1">DSM 44596</strain>
    </source>
</reference>
<name>A0A652YIY8_NOCGL</name>
<dbReference type="Pfam" id="PF06240">
    <property type="entry name" value="COXG"/>
    <property type="match status" value="1"/>
</dbReference>
<dbReference type="SUPFAM" id="SSF55961">
    <property type="entry name" value="Bet v1-like"/>
    <property type="match status" value="1"/>
</dbReference>
<dbReference type="Gene3D" id="3.30.530.20">
    <property type="match status" value="1"/>
</dbReference>
<dbReference type="CDD" id="cd07823">
    <property type="entry name" value="SRPBCC_5"/>
    <property type="match status" value="1"/>
</dbReference>